<comment type="similarity">
    <text evidence="2">Belongs to the FAD-dependent glycerol-3-phosphate dehydrogenase family.</text>
</comment>
<feature type="domain" description="Alpha-glycerophosphate oxidase C-terminal" evidence="8">
    <location>
        <begin position="421"/>
        <end position="511"/>
    </location>
</feature>
<keyword evidence="6" id="KW-0560">Oxidoreductase</keyword>
<evidence type="ECO:0000313" key="10">
    <source>
        <dbReference type="Proteomes" id="UP001528823"/>
    </source>
</evidence>
<comment type="cofactor">
    <cofactor evidence="1">
        <name>FAD</name>
        <dbReference type="ChEBI" id="CHEBI:57692"/>
    </cofactor>
</comment>
<evidence type="ECO:0000256" key="6">
    <source>
        <dbReference type="ARBA" id="ARBA00023002"/>
    </source>
</evidence>
<evidence type="ECO:0000256" key="5">
    <source>
        <dbReference type="ARBA" id="ARBA00022827"/>
    </source>
</evidence>
<dbReference type="InterPro" id="IPR038299">
    <property type="entry name" value="DAO_C_sf"/>
</dbReference>
<dbReference type="SUPFAM" id="SSF51905">
    <property type="entry name" value="FAD/NAD(P)-binding domain"/>
    <property type="match status" value="1"/>
</dbReference>
<reference evidence="9 10" key="1">
    <citation type="submission" date="2022-11" db="EMBL/GenBank/DDBJ databases">
        <title>Spartinivicinus poritis sp. nov., isolated from scleractinian coral Porites lutea.</title>
        <authorList>
            <person name="Zhang G."/>
            <person name="Cai L."/>
            <person name="Wei Q."/>
        </authorList>
    </citation>
    <scope>NUCLEOTIDE SEQUENCE [LARGE SCALE GENOMIC DNA]</scope>
    <source>
        <strain evidence="9 10">A2-2</strain>
    </source>
</reference>
<dbReference type="Gene3D" id="3.30.9.10">
    <property type="entry name" value="D-Amino Acid Oxidase, subunit A, domain 2"/>
    <property type="match status" value="1"/>
</dbReference>
<dbReference type="Gene3D" id="1.10.8.870">
    <property type="entry name" value="Alpha-glycerophosphate oxidase, cap domain"/>
    <property type="match status" value="1"/>
</dbReference>
<evidence type="ECO:0000259" key="8">
    <source>
        <dbReference type="Pfam" id="PF16901"/>
    </source>
</evidence>
<gene>
    <name evidence="9" type="ORF">ORQ98_23360</name>
</gene>
<dbReference type="InterPro" id="IPR031656">
    <property type="entry name" value="DAO_C"/>
</dbReference>
<keyword evidence="4" id="KW-0319">Glycerol metabolism</keyword>
<keyword evidence="3" id="KW-0285">Flavoprotein</keyword>
<evidence type="ECO:0000256" key="3">
    <source>
        <dbReference type="ARBA" id="ARBA00022630"/>
    </source>
</evidence>
<organism evidence="9 10">
    <name type="scientific">Spartinivicinus poritis</name>
    <dbReference type="NCBI Taxonomy" id="2994640"/>
    <lineage>
        <taxon>Bacteria</taxon>
        <taxon>Pseudomonadati</taxon>
        <taxon>Pseudomonadota</taxon>
        <taxon>Gammaproteobacteria</taxon>
        <taxon>Oceanospirillales</taxon>
        <taxon>Zooshikellaceae</taxon>
        <taxon>Spartinivicinus</taxon>
    </lineage>
</organism>
<dbReference type="PANTHER" id="PTHR11985:SF35">
    <property type="entry name" value="ANAEROBIC GLYCEROL-3-PHOSPHATE DEHYDROGENASE SUBUNIT A"/>
    <property type="match status" value="1"/>
</dbReference>
<protein>
    <submittedName>
        <fullName evidence="9">Glycerol-3-phosphate dehydrogenase/oxidase</fullName>
    </submittedName>
</protein>
<dbReference type="Gene3D" id="3.50.50.60">
    <property type="entry name" value="FAD/NAD(P)-binding domain"/>
    <property type="match status" value="1"/>
</dbReference>
<dbReference type="InterPro" id="IPR006076">
    <property type="entry name" value="FAD-dep_OxRdtase"/>
</dbReference>
<evidence type="ECO:0000256" key="1">
    <source>
        <dbReference type="ARBA" id="ARBA00001974"/>
    </source>
</evidence>
<dbReference type="Proteomes" id="UP001528823">
    <property type="component" value="Unassembled WGS sequence"/>
</dbReference>
<dbReference type="InterPro" id="IPR036188">
    <property type="entry name" value="FAD/NAD-bd_sf"/>
</dbReference>
<accession>A0ABT5UEV1</accession>
<feature type="domain" description="FAD dependent oxidoreductase" evidence="7">
    <location>
        <begin position="29"/>
        <end position="348"/>
    </location>
</feature>
<dbReference type="InterPro" id="IPR000447">
    <property type="entry name" value="G3P_DH_FAD-dep"/>
</dbReference>
<dbReference type="Pfam" id="PF01266">
    <property type="entry name" value="DAO"/>
    <property type="match status" value="1"/>
</dbReference>
<proteinExistence type="inferred from homology"/>
<dbReference type="Pfam" id="PF16901">
    <property type="entry name" value="DAO_C"/>
    <property type="match status" value="1"/>
</dbReference>
<dbReference type="PANTHER" id="PTHR11985">
    <property type="entry name" value="GLYCEROL-3-PHOSPHATE DEHYDROGENASE"/>
    <property type="match status" value="1"/>
</dbReference>
<keyword evidence="10" id="KW-1185">Reference proteome</keyword>
<evidence type="ECO:0000259" key="7">
    <source>
        <dbReference type="Pfam" id="PF01266"/>
    </source>
</evidence>
<comment type="caution">
    <text evidence="9">The sequence shown here is derived from an EMBL/GenBank/DDBJ whole genome shotgun (WGS) entry which is preliminary data.</text>
</comment>
<keyword evidence="5" id="KW-0274">FAD</keyword>
<evidence type="ECO:0000256" key="4">
    <source>
        <dbReference type="ARBA" id="ARBA00022798"/>
    </source>
</evidence>
<evidence type="ECO:0000256" key="2">
    <source>
        <dbReference type="ARBA" id="ARBA00007330"/>
    </source>
</evidence>
<dbReference type="PRINTS" id="PR01001">
    <property type="entry name" value="FADG3PDH"/>
</dbReference>
<sequence length="539" mass="60422">MMPVNKWLEIKSLTRQQRWHQLQHHQPIDVAVIGGGITGAAIFRELARYGVKVGLFEQGDFASGTSSRSSKLIHGGLRYLGKGQLSLAFQSIRARQWLKQQLPGLVEPLHFMTPHYQGHFPGQHSFDWLLKIYDSLAKESQAHSLSAHQVLTRQPLVNLQGLQGGSVFTDCISDDARLVMRLITEGEADGGIALNYTKVTSIQQERGGVTLEVEDAVSKQSTSLAVKAVANAVGVWINGHDYQQPSLYRIRPLRGSHVLIPGWRLPVSGALSFFHPEDRRPIFIIPWQGATVIGTTDVDHTAPLTSDLAITNSEIDYLLSACNQLLPELQLTLCDIQASWSGVRPVLAGKEKDAPSALSREHILWRRGAIVNVTGGKLTTFKAIAEQTLALLRESAQLPASPVNSHWFRQVKRQPLLPFTQLSFTTQQRLYGTYGAWLSLWSLQNKRSLRLFSPAPTLYAELEWILQQEQVVHLDDLLLRRTRIGLLCPLGGSHWLSELKPLCCQWLGWNEVKWQAEVDRYLTIWQQSYSLPELLTEAA</sequence>
<dbReference type="RefSeq" id="WP_274691213.1">
    <property type="nucleotide sequence ID" value="NZ_JAPMOU010000045.1"/>
</dbReference>
<dbReference type="EMBL" id="JAPMOU010000045">
    <property type="protein sequence ID" value="MDE1464906.1"/>
    <property type="molecule type" value="Genomic_DNA"/>
</dbReference>
<name>A0ABT5UEV1_9GAMM</name>
<evidence type="ECO:0000313" key="9">
    <source>
        <dbReference type="EMBL" id="MDE1464906.1"/>
    </source>
</evidence>